<dbReference type="Gene3D" id="1.10.10.60">
    <property type="entry name" value="Homeodomain-like"/>
    <property type="match status" value="1"/>
</dbReference>
<organism evidence="4 5">
    <name type="scientific">Rhizobium azibense</name>
    <dbReference type="NCBI Taxonomy" id="1136135"/>
    <lineage>
        <taxon>Bacteria</taxon>
        <taxon>Pseudomonadati</taxon>
        <taxon>Pseudomonadota</taxon>
        <taxon>Alphaproteobacteria</taxon>
        <taxon>Hyphomicrobiales</taxon>
        <taxon>Rhizobiaceae</taxon>
        <taxon>Rhizobium/Agrobacterium group</taxon>
        <taxon>Rhizobium</taxon>
    </lineage>
</organism>
<dbReference type="PROSITE" id="PS01124">
    <property type="entry name" value="HTH_ARAC_FAMILY_2"/>
    <property type="match status" value="1"/>
</dbReference>
<accession>A0A4R8A764</accession>
<keyword evidence="1" id="KW-0805">Transcription regulation</keyword>
<name>A0A4R8A764_9HYPH</name>
<protein>
    <submittedName>
        <fullName evidence="4">AraC family transcriptional regulator</fullName>
    </submittedName>
</protein>
<keyword evidence="2" id="KW-0238">DNA-binding</keyword>
<dbReference type="InterPro" id="IPR018060">
    <property type="entry name" value="HTH_AraC"/>
</dbReference>
<sequence length="343" mass="38110">MLGYRFGKEVMMWRVESVPSKIDHFSLKGTCSEELAEALSRLSPQSPTHVQGDKTIAYDIHAITNGPIAVIAAHYEGDLTVQHQGPAEANIIMLPLHGRSVVTVDGRQIPSEGKRGVFVNSMSASTTQFIGPRKHLGLRISHDELTRRLARRLNTPIRGSLDFSPEIDLSVGFGSLLVQLVPVLYAGLRDGTLLQSPIALNHLTETTMELLIEAAQHRYSPELCRVVEPPLPKAVKRAVDYMRANIARPLSLEEIATACGVSRRTLQSGFRNFRNTTPLAFLQHLRLESVHQELMTGEPGLSVKQVALKWGFIHRGRFSADYRKRYGVYPSETLRISEADCAD</sequence>
<dbReference type="EMBL" id="SMBK01000011">
    <property type="protein sequence ID" value="TCU34775.1"/>
    <property type="molecule type" value="Genomic_DNA"/>
</dbReference>
<gene>
    <name evidence="4" type="ORF">EV129_11185</name>
</gene>
<dbReference type="SUPFAM" id="SSF46689">
    <property type="entry name" value="Homeodomain-like"/>
    <property type="match status" value="1"/>
</dbReference>
<dbReference type="InterPro" id="IPR050204">
    <property type="entry name" value="AraC_XylS_family_regulators"/>
</dbReference>
<evidence type="ECO:0000313" key="5">
    <source>
        <dbReference type="Proteomes" id="UP000295507"/>
    </source>
</evidence>
<comment type="caution">
    <text evidence="4">The sequence shown here is derived from an EMBL/GenBank/DDBJ whole genome shotgun (WGS) entry which is preliminary data.</text>
</comment>
<dbReference type="GO" id="GO:0043565">
    <property type="term" value="F:sequence-specific DNA binding"/>
    <property type="evidence" value="ECO:0007669"/>
    <property type="project" value="InterPro"/>
</dbReference>
<evidence type="ECO:0000256" key="1">
    <source>
        <dbReference type="ARBA" id="ARBA00023015"/>
    </source>
</evidence>
<evidence type="ECO:0000313" key="4">
    <source>
        <dbReference type="EMBL" id="TCU34775.1"/>
    </source>
</evidence>
<reference evidence="4 5" key="1">
    <citation type="submission" date="2019-03" db="EMBL/GenBank/DDBJ databases">
        <title>Genomic Encyclopedia of Type Strains, Phase IV (KMG-V): Genome sequencing to study the core and pangenomes of soil and plant-associated prokaryotes.</title>
        <authorList>
            <person name="Whitman W."/>
        </authorList>
    </citation>
    <scope>NUCLEOTIDE SEQUENCE [LARGE SCALE GENOMIC DNA]</scope>
    <source>
        <strain evidence="4 5">IE4868</strain>
    </source>
</reference>
<dbReference type="GO" id="GO:0003700">
    <property type="term" value="F:DNA-binding transcription factor activity"/>
    <property type="evidence" value="ECO:0007669"/>
    <property type="project" value="InterPro"/>
</dbReference>
<keyword evidence="3" id="KW-0804">Transcription</keyword>
<evidence type="ECO:0000256" key="2">
    <source>
        <dbReference type="ARBA" id="ARBA00023125"/>
    </source>
</evidence>
<dbReference type="PANTHER" id="PTHR46796:SF12">
    <property type="entry name" value="HTH-TYPE DNA-BINDING TRANSCRIPTIONAL ACTIVATOR EUTR"/>
    <property type="match status" value="1"/>
</dbReference>
<dbReference type="AlphaFoldDB" id="A0A4R8A764"/>
<dbReference type="Proteomes" id="UP000295507">
    <property type="component" value="Unassembled WGS sequence"/>
</dbReference>
<evidence type="ECO:0000256" key="3">
    <source>
        <dbReference type="ARBA" id="ARBA00023163"/>
    </source>
</evidence>
<dbReference type="Pfam" id="PF14525">
    <property type="entry name" value="AraC_binding_2"/>
    <property type="match status" value="1"/>
</dbReference>
<dbReference type="InterPro" id="IPR035418">
    <property type="entry name" value="AraC-bd_2"/>
</dbReference>
<proteinExistence type="predicted"/>
<dbReference type="SMART" id="SM00342">
    <property type="entry name" value="HTH_ARAC"/>
    <property type="match status" value="1"/>
</dbReference>
<dbReference type="InterPro" id="IPR009057">
    <property type="entry name" value="Homeodomain-like_sf"/>
</dbReference>
<dbReference type="Pfam" id="PF12833">
    <property type="entry name" value="HTH_18"/>
    <property type="match status" value="1"/>
</dbReference>
<dbReference type="PANTHER" id="PTHR46796">
    <property type="entry name" value="HTH-TYPE TRANSCRIPTIONAL ACTIVATOR RHAS-RELATED"/>
    <property type="match status" value="1"/>
</dbReference>